<reference evidence="1 2" key="1">
    <citation type="submission" date="2020-02" db="EMBL/GenBank/DDBJ databases">
        <title>Genome sequencing for Kineobactrum sp. M2.</title>
        <authorList>
            <person name="Park S.-J."/>
        </authorList>
    </citation>
    <scope>NUCLEOTIDE SEQUENCE [LARGE SCALE GENOMIC DNA]</scope>
    <source>
        <strain evidence="1 2">M2</strain>
    </source>
</reference>
<protein>
    <submittedName>
        <fullName evidence="1">Flagellar protein FlhE</fullName>
    </submittedName>
</protein>
<accession>A0A6C0U007</accession>
<evidence type="ECO:0000313" key="1">
    <source>
        <dbReference type="EMBL" id="QIB64297.1"/>
    </source>
</evidence>
<keyword evidence="2" id="KW-1185">Reference proteome</keyword>
<gene>
    <name evidence="1" type="ORF">G3T16_01640</name>
</gene>
<dbReference type="Proteomes" id="UP000477680">
    <property type="component" value="Chromosome"/>
</dbReference>
<dbReference type="EMBL" id="CP048711">
    <property type="protein sequence ID" value="QIB64297.1"/>
    <property type="molecule type" value="Genomic_DNA"/>
</dbReference>
<name>A0A6C0U007_9GAMM</name>
<dbReference type="KEGG" id="kim:G3T16_01640"/>
<dbReference type="AlphaFoldDB" id="A0A6C0U007"/>
<keyword evidence="1" id="KW-0282">Flagellum</keyword>
<keyword evidence="1" id="KW-0969">Cilium</keyword>
<dbReference type="InterPro" id="IPR009420">
    <property type="entry name" value="FlhE"/>
</dbReference>
<keyword evidence="1" id="KW-0966">Cell projection</keyword>
<sequence>MTAGAGCARSAGLILAGVVWSGILLQAGASSAAPGSWAASAAPVTVAMAGRTYHSRALPPPRPELVAESVIGRVSWRFRVPAGRAVNVWLCSGEHCEAISGQRGSSEALAGHAAARPLQFRFALRPGEQRAVTVRELQLLVDYH</sequence>
<proteinExistence type="predicted"/>
<dbReference type="RefSeq" id="WP_163493547.1">
    <property type="nucleotide sequence ID" value="NZ_CP048711.1"/>
</dbReference>
<organism evidence="1 2">
    <name type="scientific">Kineobactrum salinum</name>
    <dbReference type="NCBI Taxonomy" id="2708301"/>
    <lineage>
        <taxon>Bacteria</taxon>
        <taxon>Pseudomonadati</taxon>
        <taxon>Pseudomonadota</taxon>
        <taxon>Gammaproteobacteria</taxon>
        <taxon>Cellvibrionales</taxon>
        <taxon>Halieaceae</taxon>
        <taxon>Kineobactrum</taxon>
    </lineage>
</organism>
<dbReference type="Pfam" id="PF06366">
    <property type="entry name" value="FlhE"/>
    <property type="match status" value="1"/>
</dbReference>
<evidence type="ECO:0000313" key="2">
    <source>
        <dbReference type="Proteomes" id="UP000477680"/>
    </source>
</evidence>